<protein>
    <recommendedName>
        <fullName evidence="3">histidine kinase</fullName>
        <ecNumber evidence="3">2.7.13.3</ecNumber>
    </recommendedName>
</protein>
<dbReference type="AlphaFoldDB" id="A0A5C6QDE0"/>
<proteinExistence type="predicted"/>
<keyword evidence="12" id="KW-0812">Transmembrane</keyword>
<dbReference type="EC" id="2.7.13.3" evidence="3"/>
<evidence type="ECO:0000259" key="14">
    <source>
        <dbReference type="PROSITE" id="PS50112"/>
    </source>
</evidence>
<evidence type="ECO:0000256" key="4">
    <source>
        <dbReference type="ARBA" id="ARBA00022475"/>
    </source>
</evidence>
<evidence type="ECO:0000313" key="16">
    <source>
        <dbReference type="Proteomes" id="UP000321822"/>
    </source>
</evidence>
<comment type="subcellular location">
    <subcellularLocation>
        <location evidence="2">Cell membrane</location>
        <topology evidence="2">Multi-pass membrane protein</topology>
    </subcellularLocation>
</comment>
<dbReference type="PRINTS" id="PR00344">
    <property type="entry name" value="BCTRLSENSOR"/>
</dbReference>
<name>A0A5C6QDE0_9GAMM</name>
<dbReference type="Gene3D" id="1.10.287.130">
    <property type="match status" value="1"/>
</dbReference>
<dbReference type="PROSITE" id="PS50109">
    <property type="entry name" value="HIS_KIN"/>
    <property type="match status" value="1"/>
</dbReference>
<dbReference type="InterPro" id="IPR000014">
    <property type="entry name" value="PAS"/>
</dbReference>
<keyword evidence="16" id="KW-1185">Reference proteome</keyword>
<evidence type="ECO:0000256" key="6">
    <source>
        <dbReference type="ARBA" id="ARBA00022679"/>
    </source>
</evidence>
<evidence type="ECO:0000256" key="3">
    <source>
        <dbReference type="ARBA" id="ARBA00012438"/>
    </source>
</evidence>
<dbReference type="EMBL" id="VOLT01000007">
    <property type="protein sequence ID" value="TWX66687.1"/>
    <property type="molecule type" value="Genomic_DNA"/>
</dbReference>
<evidence type="ECO:0000256" key="9">
    <source>
        <dbReference type="ARBA" id="ARBA00022840"/>
    </source>
</evidence>
<dbReference type="Gene3D" id="3.30.565.10">
    <property type="entry name" value="Histidine kinase-like ATPase, C-terminal domain"/>
    <property type="match status" value="1"/>
</dbReference>
<keyword evidence="12" id="KW-1133">Transmembrane helix</keyword>
<dbReference type="InterPro" id="IPR005467">
    <property type="entry name" value="His_kinase_dom"/>
</dbReference>
<dbReference type="InterPro" id="IPR036097">
    <property type="entry name" value="HisK_dim/P_sf"/>
</dbReference>
<evidence type="ECO:0000256" key="8">
    <source>
        <dbReference type="ARBA" id="ARBA00022777"/>
    </source>
</evidence>
<evidence type="ECO:0000256" key="12">
    <source>
        <dbReference type="SAM" id="Phobius"/>
    </source>
</evidence>
<keyword evidence="4" id="KW-1003">Cell membrane</keyword>
<evidence type="ECO:0000256" key="10">
    <source>
        <dbReference type="ARBA" id="ARBA00023012"/>
    </source>
</evidence>
<dbReference type="InterPro" id="IPR050398">
    <property type="entry name" value="HssS/ArlS-like"/>
</dbReference>
<organism evidence="15 16">
    <name type="scientific">Colwellia demingiae</name>
    <dbReference type="NCBI Taxonomy" id="89401"/>
    <lineage>
        <taxon>Bacteria</taxon>
        <taxon>Pseudomonadati</taxon>
        <taxon>Pseudomonadota</taxon>
        <taxon>Gammaproteobacteria</taxon>
        <taxon>Alteromonadales</taxon>
        <taxon>Colwelliaceae</taxon>
        <taxon>Colwellia</taxon>
    </lineage>
</organism>
<evidence type="ECO:0000256" key="2">
    <source>
        <dbReference type="ARBA" id="ARBA00004651"/>
    </source>
</evidence>
<feature type="domain" description="Histidine kinase" evidence="13">
    <location>
        <begin position="248"/>
        <end position="467"/>
    </location>
</feature>
<keyword evidence="6" id="KW-0808">Transferase</keyword>
<keyword evidence="9" id="KW-0067">ATP-binding</keyword>
<dbReference type="InterPro" id="IPR004358">
    <property type="entry name" value="Sig_transdc_His_kin-like_C"/>
</dbReference>
<dbReference type="SUPFAM" id="SSF47384">
    <property type="entry name" value="Homodimeric domain of signal transducing histidine kinase"/>
    <property type="match status" value="1"/>
</dbReference>
<dbReference type="OrthoDB" id="1931120at2"/>
<accession>A0A5C6QDE0</accession>
<dbReference type="GO" id="GO:0005524">
    <property type="term" value="F:ATP binding"/>
    <property type="evidence" value="ECO:0007669"/>
    <property type="project" value="UniProtKB-KW"/>
</dbReference>
<feature type="transmembrane region" description="Helical" evidence="12">
    <location>
        <begin position="50"/>
        <end position="69"/>
    </location>
</feature>
<evidence type="ECO:0000259" key="13">
    <source>
        <dbReference type="PROSITE" id="PS50109"/>
    </source>
</evidence>
<reference evidence="15 16" key="1">
    <citation type="submission" date="2019-07" db="EMBL/GenBank/DDBJ databases">
        <title>Genomes of sea-ice associated Colwellia species.</title>
        <authorList>
            <person name="Bowman J.P."/>
        </authorList>
    </citation>
    <scope>NUCLEOTIDE SEQUENCE [LARGE SCALE GENOMIC DNA]</scope>
    <source>
        <strain evidence="15 16">ACAM 459</strain>
    </source>
</reference>
<comment type="catalytic activity">
    <reaction evidence="1">
        <text>ATP + protein L-histidine = ADP + protein N-phospho-L-histidine.</text>
        <dbReference type="EC" id="2.7.13.3"/>
    </reaction>
</comment>
<evidence type="ECO:0000256" key="5">
    <source>
        <dbReference type="ARBA" id="ARBA00022553"/>
    </source>
</evidence>
<dbReference type="PANTHER" id="PTHR45528">
    <property type="entry name" value="SENSOR HISTIDINE KINASE CPXA"/>
    <property type="match status" value="1"/>
</dbReference>
<dbReference type="InterPro" id="IPR003594">
    <property type="entry name" value="HATPase_dom"/>
</dbReference>
<keyword evidence="8" id="KW-0418">Kinase</keyword>
<keyword evidence="7" id="KW-0547">Nucleotide-binding</keyword>
<sequence length="468" mass="52462">MNWIKKSWQLLLGNSKTQHGENQHNLLLLVCIPCFFITATALFLTQISGYLIAFILIVLLLLCSFVIVASRQNSHYQIRTLSNLIESMIDGDYTLRGRLQTNQAFQELLNSVNVLADTLSKHKIEAKESRLLLERIMEQMDAMVFATDEQGFVVMANASAHKLVLGQVGNEVDNITNIQLATLPIGAEIISANAGIIEFKEGSISGEHFLSKESFLSDGKQHQLFTLTNAERLLMEKERKAWQSLLRVLSHEMNNSLTPIVAISQSMQKKLQREDREVDKVSLLEGINIINERADSLSQFIASYSQLSQLPKPNKSVFKLVFMIDKLSTLYPECKIQCELDSELLIEADKSQLEQVLINLFKNSVEAMSDTDEKIIEINSSQEGNWQHISIRDLGTGIANLDNVFVPFYSTKPQGSGIGLALCRQILFNHNGSIKIDNYQGLLQGSDKDSPYVKQGVEVVLSLPIYVA</sequence>
<feature type="domain" description="PAS" evidence="14">
    <location>
        <begin position="129"/>
        <end position="164"/>
    </location>
</feature>
<evidence type="ECO:0000313" key="15">
    <source>
        <dbReference type="EMBL" id="TWX66687.1"/>
    </source>
</evidence>
<evidence type="ECO:0000256" key="1">
    <source>
        <dbReference type="ARBA" id="ARBA00000085"/>
    </source>
</evidence>
<feature type="transmembrane region" description="Helical" evidence="12">
    <location>
        <begin position="26"/>
        <end position="44"/>
    </location>
</feature>
<dbReference type="GO" id="GO:0000155">
    <property type="term" value="F:phosphorelay sensor kinase activity"/>
    <property type="evidence" value="ECO:0007669"/>
    <property type="project" value="InterPro"/>
</dbReference>
<dbReference type="SMART" id="SM00387">
    <property type="entry name" value="HATPase_c"/>
    <property type="match status" value="1"/>
</dbReference>
<gene>
    <name evidence="15" type="ORF">ESZ36_14040</name>
</gene>
<evidence type="ECO:0000256" key="7">
    <source>
        <dbReference type="ARBA" id="ARBA00022741"/>
    </source>
</evidence>
<dbReference type="Proteomes" id="UP000321822">
    <property type="component" value="Unassembled WGS sequence"/>
</dbReference>
<keyword evidence="10" id="KW-0902">Two-component regulatory system</keyword>
<keyword evidence="5" id="KW-0597">Phosphoprotein</keyword>
<evidence type="ECO:0000256" key="11">
    <source>
        <dbReference type="ARBA" id="ARBA00023136"/>
    </source>
</evidence>
<dbReference type="RefSeq" id="WP_146789057.1">
    <property type="nucleotide sequence ID" value="NZ_VOLT01000007.1"/>
</dbReference>
<keyword evidence="11 12" id="KW-0472">Membrane</keyword>
<dbReference type="PANTHER" id="PTHR45528:SF1">
    <property type="entry name" value="SENSOR HISTIDINE KINASE CPXA"/>
    <property type="match status" value="1"/>
</dbReference>
<dbReference type="SUPFAM" id="SSF55874">
    <property type="entry name" value="ATPase domain of HSP90 chaperone/DNA topoisomerase II/histidine kinase"/>
    <property type="match status" value="1"/>
</dbReference>
<comment type="caution">
    <text evidence="15">The sequence shown here is derived from an EMBL/GenBank/DDBJ whole genome shotgun (WGS) entry which is preliminary data.</text>
</comment>
<dbReference type="GO" id="GO:0005886">
    <property type="term" value="C:plasma membrane"/>
    <property type="evidence" value="ECO:0007669"/>
    <property type="project" value="UniProtKB-SubCell"/>
</dbReference>
<dbReference type="Pfam" id="PF02518">
    <property type="entry name" value="HATPase_c"/>
    <property type="match status" value="1"/>
</dbReference>
<dbReference type="PROSITE" id="PS50112">
    <property type="entry name" value="PAS"/>
    <property type="match status" value="1"/>
</dbReference>
<dbReference type="InterPro" id="IPR036890">
    <property type="entry name" value="HATPase_C_sf"/>
</dbReference>